<dbReference type="InterPro" id="IPR017853">
    <property type="entry name" value="GH"/>
</dbReference>
<dbReference type="InterPro" id="IPR036962">
    <property type="entry name" value="Glyco_hydro_3_N_sf"/>
</dbReference>
<comment type="similarity">
    <text evidence="3">Belongs to the glycosyl hydrolase 3 family.</text>
</comment>
<evidence type="ECO:0000256" key="1">
    <source>
        <dbReference type="ARBA" id="ARBA00000448"/>
    </source>
</evidence>
<dbReference type="InterPro" id="IPR001764">
    <property type="entry name" value="Glyco_hydro_3_N"/>
</dbReference>
<evidence type="ECO:0000256" key="8">
    <source>
        <dbReference type="ARBA" id="ARBA00023295"/>
    </source>
</evidence>
<proteinExistence type="inferred from homology"/>
<dbReference type="PANTHER" id="PTHR42715:SF2">
    <property type="entry name" value="BETA-GLUCOSIDASE F-RELATED"/>
    <property type="match status" value="1"/>
</dbReference>
<evidence type="ECO:0000256" key="5">
    <source>
        <dbReference type="ARBA" id="ARBA00022801"/>
    </source>
</evidence>
<keyword evidence="7" id="KW-0119">Carbohydrate metabolism</keyword>
<evidence type="ECO:0000256" key="3">
    <source>
        <dbReference type="ARBA" id="ARBA00005336"/>
    </source>
</evidence>
<dbReference type="FunFam" id="3.40.50.1700:FF:000003">
    <property type="entry name" value="Probable beta-glucosidase"/>
    <property type="match status" value="1"/>
</dbReference>
<keyword evidence="13" id="KW-1185">Reference proteome</keyword>
<dbReference type="PRINTS" id="PR00133">
    <property type="entry name" value="GLHYDRLASE3"/>
</dbReference>
<dbReference type="HOGENOM" id="CLU_004542_2_3_1"/>
<gene>
    <name evidence="12" type="ORF">GLOTRDRAFT_138774</name>
</gene>
<dbReference type="InterPro" id="IPR036881">
    <property type="entry name" value="Glyco_hydro_3_C_sf"/>
</dbReference>
<evidence type="ECO:0000256" key="2">
    <source>
        <dbReference type="ARBA" id="ARBA00004987"/>
    </source>
</evidence>
<dbReference type="RefSeq" id="XP_007866252.1">
    <property type="nucleotide sequence ID" value="XM_007868061.1"/>
</dbReference>
<dbReference type="Pfam" id="PF00933">
    <property type="entry name" value="Glyco_hydro_3"/>
    <property type="match status" value="1"/>
</dbReference>
<accession>S7Q6E8</accession>
<dbReference type="SUPFAM" id="SSF52279">
    <property type="entry name" value="Beta-D-glucan exohydrolase, C-terminal domain"/>
    <property type="match status" value="1"/>
</dbReference>
<dbReference type="EMBL" id="KB469302">
    <property type="protein sequence ID" value="EPQ55082.1"/>
    <property type="molecule type" value="Genomic_DNA"/>
</dbReference>
<dbReference type="GO" id="GO:0030245">
    <property type="term" value="P:cellulose catabolic process"/>
    <property type="evidence" value="ECO:0007669"/>
    <property type="project" value="UniProtKB-KW"/>
</dbReference>
<evidence type="ECO:0000313" key="13">
    <source>
        <dbReference type="Proteomes" id="UP000030669"/>
    </source>
</evidence>
<evidence type="ECO:0000256" key="9">
    <source>
        <dbReference type="ARBA" id="ARBA00023326"/>
    </source>
</evidence>
<evidence type="ECO:0000256" key="10">
    <source>
        <dbReference type="SAM" id="MobiDB-lite"/>
    </source>
</evidence>
<dbReference type="InterPro" id="IPR026891">
    <property type="entry name" value="Fn3-like"/>
</dbReference>
<dbReference type="SMR" id="S7Q6E8"/>
<evidence type="ECO:0000256" key="7">
    <source>
        <dbReference type="ARBA" id="ARBA00023277"/>
    </source>
</evidence>
<dbReference type="SMART" id="SM01217">
    <property type="entry name" value="Fn3_like"/>
    <property type="match status" value="1"/>
</dbReference>
<organism evidence="12 13">
    <name type="scientific">Gloeophyllum trabeum (strain ATCC 11539 / FP-39264 / Madison 617)</name>
    <name type="common">Brown rot fungus</name>
    <dbReference type="NCBI Taxonomy" id="670483"/>
    <lineage>
        <taxon>Eukaryota</taxon>
        <taxon>Fungi</taxon>
        <taxon>Dikarya</taxon>
        <taxon>Basidiomycota</taxon>
        <taxon>Agaricomycotina</taxon>
        <taxon>Agaricomycetes</taxon>
        <taxon>Gloeophyllales</taxon>
        <taxon>Gloeophyllaceae</taxon>
        <taxon>Gloeophyllum</taxon>
    </lineage>
</organism>
<comment type="pathway">
    <text evidence="2">Glycan metabolism; cellulose degradation.</text>
</comment>
<dbReference type="InterPro" id="IPR013783">
    <property type="entry name" value="Ig-like_fold"/>
</dbReference>
<dbReference type="Proteomes" id="UP000030669">
    <property type="component" value="Unassembled WGS sequence"/>
</dbReference>
<dbReference type="GO" id="GO:0008422">
    <property type="term" value="F:beta-glucosidase activity"/>
    <property type="evidence" value="ECO:0007669"/>
    <property type="project" value="UniProtKB-EC"/>
</dbReference>
<comment type="catalytic activity">
    <reaction evidence="1">
        <text>Hydrolysis of terminal, non-reducing beta-D-glucosyl residues with release of beta-D-glucose.</text>
        <dbReference type="EC" id="3.2.1.21"/>
    </reaction>
</comment>
<dbReference type="Gene3D" id="3.40.50.1700">
    <property type="entry name" value="Glycoside hydrolase family 3 C-terminal domain"/>
    <property type="match status" value="1"/>
</dbReference>
<evidence type="ECO:0000313" key="12">
    <source>
        <dbReference type="EMBL" id="EPQ55082.1"/>
    </source>
</evidence>
<keyword evidence="8" id="KW-0326">Glycosidase</keyword>
<evidence type="ECO:0000259" key="11">
    <source>
        <dbReference type="SMART" id="SM01217"/>
    </source>
</evidence>
<name>S7Q6E8_GLOTA</name>
<reference evidence="12 13" key="1">
    <citation type="journal article" date="2012" name="Science">
        <title>The Paleozoic origin of enzymatic lignin decomposition reconstructed from 31 fungal genomes.</title>
        <authorList>
            <person name="Floudas D."/>
            <person name="Binder M."/>
            <person name="Riley R."/>
            <person name="Barry K."/>
            <person name="Blanchette R.A."/>
            <person name="Henrissat B."/>
            <person name="Martinez A.T."/>
            <person name="Otillar R."/>
            <person name="Spatafora J.W."/>
            <person name="Yadav J.S."/>
            <person name="Aerts A."/>
            <person name="Benoit I."/>
            <person name="Boyd A."/>
            <person name="Carlson A."/>
            <person name="Copeland A."/>
            <person name="Coutinho P.M."/>
            <person name="de Vries R.P."/>
            <person name="Ferreira P."/>
            <person name="Findley K."/>
            <person name="Foster B."/>
            <person name="Gaskell J."/>
            <person name="Glotzer D."/>
            <person name="Gorecki P."/>
            <person name="Heitman J."/>
            <person name="Hesse C."/>
            <person name="Hori C."/>
            <person name="Igarashi K."/>
            <person name="Jurgens J.A."/>
            <person name="Kallen N."/>
            <person name="Kersten P."/>
            <person name="Kohler A."/>
            <person name="Kuees U."/>
            <person name="Kumar T.K.A."/>
            <person name="Kuo A."/>
            <person name="LaButti K."/>
            <person name="Larrondo L.F."/>
            <person name="Lindquist E."/>
            <person name="Ling A."/>
            <person name="Lombard V."/>
            <person name="Lucas S."/>
            <person name="Lundell T."/>
            <person name="Martin R."/>
            <person name="McLaughlin D.J."/>
            <person name="Morgenstern I."/>
            <person name="Morin E."/>
            <person name="Murat C."/>
            <person name="Nagy L.G."/>
            <person name="Nolan M."/>
            <person name="Ohm R.A."/>
            <person name="Patyshakuliyeva A."/>
            <person name="Rokas A."/>
            <person name="Ruiz-Duenas F.J."/>
            <person name="Sabat G."/>
            <person name="Salamov A."/>
            <person name="Samejima M."/>
            <person name="Schmutz J."/>
            <person name="Slot J.C."/>
            <person name="St John F."/>
            <person name="Stenlid J."/>
            <person name="Sun H."/>
            <person name="Sun S."/>
            <person name="Syed K."/>
            <person name="Tsang A."/>
            <person name="Wiebenga A."/>
            <person name="Young D."/>
            <person name="Pisabarro A."/>
            <person name="Eastwood D.C."/>
            <person name="Martin F."/>
            <person name="Cullen D."/>
            <person name="Grigoriev I.V."/>
            <person name="Hibbett D.S."/>
        </authorList>
    </citation>
    <scope>NUCLEOTIDE SEQUENCE [LARGE SCALE GENOMIC DNA]</scope>
    <source>
        <strain evidence="12 13">ATCC 11539</strain>
    </source>
</reference>
<dbReference type="OrthoDB" id="416222at2759"/>
<dbReference type="PANTHER" id="PTHR42715">
    <property type="entry name" value="BETA-GLUCOSIDASE"/>
    <property type="match status" value="1"/>
</dbReference>
<dbReference type="OMA" id="NDMFAHG"/>
<dbReference type="Pfam" id="PF14310">
    <property type="entry name" value="Fn3-like"/>
    <property type="match status" value="1"/>
</dbReference>
<dbReference type="InterPro" id="IPR050288">
    <property type="entry name" value="Cellulose_deg_GH3"/>
</dbReference>
<dbReference type="Pfam" id="PF01915">
    <property type="entry name" value="Glyco_hydro_3_C"/>
    <property type="match status" value="1"/>
</dbReference>
<dbReference type="Gene3D" id="2.60.40.10">
    <property type="entry name" value="Immunoglobulins"/>
    <property type="match status" value="1"/>
</dbReference>
<dbReference type="InterPro" id="IPR002772">
    <property type="entry name" value="Glyco_hydro_3_C"/>
</dbReference>
<evidence type="ECO:0000256" key="6">
    <source>
        <dbReference type="ARBA" id="ARBA00023001"/>
    </source>
</evidence>
<dbReference type="eggNOG" id="ENOG502QR4D">
    <property type="taxonomic scope" value="Eukaryota"/>
</dbReference>
<dbReference type="AlphaFoldDB" id="S7Q6E8"/>
<dbReference type="Gene3D" id="3.20.20.300">
    <property type="entry name" value="Glycoside hydrolase, family 3, N-terminal domain"/>
    <property type="match status" value="1"/>
</dbReference>
<feature type="region of interest" description="Disordered" evidence="10">
    <location>
        <begin position="174"/>
        <end position="219"/>
    </location>
</feature>
<keyword evidence="6" id="KW-0136">Cellulose degradation</keyword>
<dbReference type="KEGG" id="gtr:GLOTRDRAFT_138774"/>
<feature type="domain" description="Fibronectin type III-like" evidence="11">
    <location>
        <begin position="687"/>
        <end position="756"/>
    </location>
</feature>
<protein>
    <recommendedName>
        <fullName evidence="4">beta-glucosidase</fullName>
        <ecNumber evidence="4">3.2.1.21</ecNumber>
    </recommendedName>
</protein>
<feature type="compositionally biased region" description="Polar residues" evidence="10">
    <location>
        <begin position="190"/>
        <end position="210"/>
    </location>
</feature>
<dbReference type="EC" id="3.2.1.21" evidence="4"/>
<evidence type="ECO:0000256" key="4">
    <source>
        <dbReference type="ARBA" id="ARBA00012744"/>
    </source>
</evidence>
<keyword evidence="9" id="KW-0624">Polysaccharide degradation</keyword>
<dbReference type="SUPFAM" id="SSF51445">
    <property type="entry name" value="(Trans)glycosidases"/>
    <property type="match status" value="2"/>
</dbReference>
<keyword evidence="5" id="KW-0378">Hydrolase</keyword>
<dbReference type="GeneID" id="19304072"/>
<sequence length="820" mass="86941">MEGEGYHLWAGTAASQEWDAAYTKAEAAVANLTLKEKVVLTTGKGYFTSTCTGNIGSIDSINFPGICLQDSALGVRNTQGNSAFPAGINAAATFNRTLMYQRGAAMGAEFRGKGINVQLGPYMNLMRLPASGRAWEGFGADPYLTGEGAYQSVLGIQSQGVQAVAKHFLNNEQERSRAFSSSNVDDRTVSAKSSLNSRRQGWLTSVQATRTVPPPRASNPPFIETASLNLHRPVVPPQHPGERGSGDIKAMNDTYACENNATLHGYLKGELGFRGYVMSDWYATHSTADAANHGLDVTMPGDVIPGGGISWFGDSLVLAVDLGSVNESVVDEMATRVLAGWYLLGQDQGFPETNIGSSGPDVQGDHASLIRTIDAAATVLLKNDKGMLPLKSPRSIAIIGDGAGSNPSGPNACADRSCDKGVLGMGWGSGTANYPYLIAPVDAITNRSKETNTTVVSSLSDSDLKAAAKAAAGASVALVFITADSGELGYIVEGTDGDRNNLNAWHNGDDLVNAVASVNNNTIVVVNTVGPILVEAWIDHPNVTGLVWSGLPGQEAGNALVDVLWGDYNPRQVYGRLPYTIAKNQSDYPAQVDFDISLSTIQISYNEGLFIDYRHFDAANIAPRYEFGFGLSYTTFDYSGLSVNGSLTSGSNYDATVVGASLDAALHETAASVTFTLTNNGTVAGHEIPQLYISMPSSSNEPPYLLKGFDSIFLSPGESTQVTLSLSRYDLSFWNAETQKWEVPQGSFGITASTYAGVFRMSSTLATVFNLTIKTLQAIPDPVSSAVIGLVTEIWNAVQQDTVLDEPKQAPSPPPVPARV</sequence>